<dbReference type="OrthoDB" id="6386778at2"/>
<proteinExistence type="predicted"/>
<evidence type="ECO:0000313" key="2">
    <source>
        <dbReference type="Proteomes" id="UP000198816"/>
    </source>
</evidence>
<organism evidence="1 2">
    <name type="scientific">Thiocapsa roseopersicina</name>
    <dbReference type="NCBI Taxonomy" id="1058"/>
    <lineage>
        <taxon>Bacteria</taxon>
        <taxon>Pseudomonadati</taxon>
        <taxon>Pseudomonadota</taxon>
        <taxon>Gammaproteobacteria</taxon>
        <taxon>Chromatiales</taxon>
        <taxon>Chromatiaceae</taxon>
        <taxon>Thiocapsa</taxon>
    </lineage>
</organism>
<accession>A0A1H2WXB6</accession>
<sequence length="109" mass="12843">MTRSQPDEQDYLSLFRIYGDDLGLLYREPDSDRYALLFEQVVRLLIKPSPFNRSLPEPFRVSARRYHDGDPATVKHLGHPANRHFMLCDLHDLISLRSRVGRSRRKDHP</sequence>
<dbReference type="RefSeq" id="WP_093031843.1">
    <property type="nucleotide sequence ID" value="NZ_FNNZ01000009.1"/>
</dbReference>
<dbReference type="STRING" id="1058.SAMN05421783_109174"/>
<dbReference type="Proteomes" id="UP000198816">
    <property type="component" value="Unassembled WGS sequence"/>
</dbReference>
<reference evidence="2" key="1">
    <citation type="submission" date="2016-10" db="EMBL/GenBank/DDBJ databases">
        <authorList>
            <person name="Varghese N."/>
            <person name="Submissions S."/>
        </authorList>
    </citation>
    <scope>NUCLEOTIDE SEQUENCE [LARGE SCALE GENOMIC DNA]</scope>
    <source>
        <strain evidence="2">DSM 217</strain>
    </source>
</reference>
<name>A0A1H2WXB6_THIRO</name>
<evidence type="ECO:0000313" key="1">
    <source>
        <dbReference type="EMBL" id="SDW85313.1"/>
    </source>
</evidence>
<dbReference type="AlphaFoldDB" id="A0A1H2WXB6"/>
<gene>
    <name evidence="1" type="ORF">SAMN05421783_109174</name>
</gene>
<protein>
    <submittedName>
        <fullName evidence="1">Uncharacterized protein</fullName>
    </submittedName>
</protein>
<keyword evidence="2" id="KW-1185">Reference proteome</keyword>
<dbReference type="EMBL" id="FNNZ01000009">
    <property type="protein sequence ID" value="SDW85313.1"/>
    <property type="molecule type" value="Genomic_DNA"/>
</dbReference>